<dbReference type="AlphaFoldDB" id="A0A7H9HZK5"/>
<dbReference type="GO" id="GO:0006260">
    <property type="term" value="P:DNA replication"/>
    <property type="evidence" value="ECO:0007669"/>
    <property type="project" value="UniProtKB-KW"/>
</dbReference>
<dbReference type="InterPro" id="IPR041260">
    <property type="entry name" value="Sld7_C"/>
</dbReference>
<keyword evidence="13" id="KW-1185">Reference proteome</keyword>
<evidence type="ECO:0000313" key="12">
    <source>
        <dbReference type="EMBL" id="QLQ82006.1"/>
    </source>
</evidence>
<dbReference type="GO" id="GO:0000922">
    <property type="term" value="C:spindle pole"/>
    <property type="evidence" value="ECO:0007669"/>
    <property type="project" value="UniProtKB-SubCell"/>
</dbReference>
<dbReference type="InterPro" id="IPR041564">
    <property type="entry name" value="Sld7_N"/>
</dbReference>
<dbReference type="EMBL" id="CP059273">
    <property type="protein sequence ID" value="QLQ82006.1"/>
    <property type="molecule type" value="Genomic_DNA"/>
</dbReference>
<evidence type="ECO:0000256" key="9">
    <source>
        <dbReference type="ARBA" id="ARBA00023306"/>
    </source>
</evidence>
<dbReference type="GO" id="GO:0005634">
    <property type="term" value="C:nucleus"/>
    <property type="evidence" value="ECO:0007669"/>
    <property type="project" value="UniProtKB-SubCell"/>
</dbReference>
<keyword evidence="5" id="KW-0963">Cytoplasm</keyword>
<evidence type="ECO:0000259" key="11">
    <source>
        <dbReference type="Pfam" id="PF18636"/>
    </source>
</evidence>
<evidence type="ECO:0000256" key="8">
    <source>
        <dbReference type="ARBA" id="ARBA00023242"/>
    </source>
</evidence>
<organism evidence="12 13">
    <name type="scientific">Torulaspora globosa</name>
    <dbReference type="NCBI Taxonomy" id="48254"/>
    <lineage>
        <taxon>Eukaryota</taxon>
        <taxon>Fungi</taxon>
        <taxon>Dikarya</taxon>
        <taxon>Ascomycota</taxon>
        <taxon>Saccharomycotina</taxon>
        <taxon>Saccharomycetes</taxon>
        <taxon>Saccharomycetales</taxon>
        <taxon>Saccharomycetaceae</taxon>
        <taxon>Torulaspora</taxon>
    </lineage>
</organism>
<protein>
    <recommendedName>
        <fullName evidence="4">Mitochondrial morphogenesis protein SLD7</fullName>
    </recommendedName>
</protein>
<evidence type="ECO:0000256" key="2">
    <source>
        <dbReference type="ARBA" id="ARBA00004647"/>
    </source>
</evidence>
<evidence type="ECO:0000256" key="4">
    <source>
        <dbReference type="ARBA" id="ARBA00017231"/>
    </source>
</evidence>
<dbReference type="Proteomes" id="UP000510647">
    <property type="component" value="Chromosome 7"/>
</dbReference>
<reference evidence="12 13" key="1">
    <citation type="submission" date="2020-06" db="EMBL/GenBank/DDBJ databases">
        <title>The yeast mating-type switching endonuclease HO is a domesticated member of an unorthodox homing genetic element family.</title>
        <authorList>
            <person name="Coughlan A.Y."/>
            <person name="Lombardi L."/>
            <person name="Braun-Galleani S."/>
            <person name="Martos A.R."/>
            <person name="Galeote V."/>
            <person name="Bigey F."/>
            <person name="Dequin S."/>
            <person name="Byrne K.P."/>
            <person name="Wolfe K.H."/>
        </authorList>
    </citation>
    <scope>NUCLEOTIDE SEQUENCE [LARGE SCALE GENOMIC DNA]</scope>
    <source>
        <strain evidence="12 13">CBS2947</strain>
    </source>
</reference>
<dbReference type="OrthoDB" id="4063051at2759"/>
<comment type="similarity">
    <text evidence="3">Belongs to the SLD7 family.</text>
</comment>
<feature type="domain" description="Sld7 N-terminal" evidence="11">
    <location>
        <begin position="5"/>
        <end position="114"/>
    </location>
</feature>
<evidence type="ECO:0000256" key="3">
    <source>
        <dbReference type="ARBA" id="ARBA00009044"/>
    </source>
</evidence>
<name>A0A7H9HZK5_9SACH</name>
<dbReference type="Pfam" id="PF18636">
    <property type="entry name" value="Sld7_N"/>
    <property type="match status" value="1"/>
</dbReference>
<evidence type="ECO:0000256" key="7">
    <source>
        <dbReference type="ARBA" id="ARBA00023212"/>
    </source>
</evidence>
<keyword evidence="8" id="KW-0539">Nucleus</keyword>
<evidence type="ECO:0000313" key="13">
    <source>
        <dbReference type="Proteomes" id="UP000510647"/>
    </source>
</evidence>
<keyword evidence="9" id="KW-0131">Cell cycle</keyword>
<proteinExistence type="inferred from homology"/>
<feature type="domain" description="Sld7 C-terminal" evidence="10">
    <location>
        <begin position="171"/>
        <end position="244"/>
    </location>
</feature>
<evidence type="ECO:0000256" key="6">
    <source>
        <dbReference type="ARBA" id="ARBA00022705"/>
    </source>
</evidence>
<comment type="subcellular location">
    <subcellularLocation>
        <location evidence="2">Cytoplasm</location>
        <location evidence="2">Cytoskeleton</location>
        <location evidence="2">Spindle pole</location>
    </subcellularLocation>
    <subcellularLocation>
        <location evidence="1">Nucleus</location>
    </subcellularLocation>
</comment>
<evidence type="ECO:0000256" key="5">
    <source>
        <dbReference type="ARBA" id="ARBA00022490"/>
    </source>
</evidence>
<dbReference type="Pfam" id="PF18596">
    <property type="entry name" value="Sld7_C"/>
    <property type="match status" value="1"/>
</dbReference>
<accession>A0A7H9HZK5</accession>
<keyword evidence="6" id="KW-0235">DNA replication</keyword>
<gene>
    <name evidence="12" type="ORF">HG537_0G02600</name>
</gene>
<evidence type="ECO:0000256" key="1">
    <source>
        <dbReference type="ARBA" id="ARBA00004123"/>
    </source>
</evidence>
<keyword evidence="7" id="KW-0206">Cytoskeleton</keyword>
<evidence type="ECO:0000259" key="10">
    <source>
        <dbReference type="Pfam" id="PF18596"/>
    </source>
</evidence>
<sequence length="246" mass="27778">MLALIATLKFNLGSRYDNIVIRDVQLWGETGLDGQPVRYISGKFLQYVDLDKLPVWVSCSGSLATCLTDSGTAIAYFSSKLRRERRGIVVQAGDQFLVLYRDRDQVVCLQVDLSVKETIDSQINDIEAAAAASNSLTKHNSIDVILRQSQEKKSFNNDKVLRNLHASEKRSQFNKTLSKLILGGLRLRGIPNSQSGFQKLYKMTFSAAEFSHRKQLQALVNRQGPEIPFEELQTTVETLLELFTRY</sequence>